<name>A0A1G2HKU5_9BACT</name>
<dbReference type="SUPFAM" id="SSF53067">
    <property type="entry name" value="Actin-like ATPase domain"/>
    <property type="match status" value="2"/>
</dbReference>
<dbReference type="AlphaFoldDB" id="A0A1G2HKU5"/>
<evidence type="ECO:0000259" key="1">
    <source>
        <dbReference type="Pfam" id="PF01869"/>
    </source>
</evidence>
<dbReference type="InterPro" id="IPR052519">
    <property type="entry name" value="Euk-type_GlcNAc_Kinase"/>
</dbReference>
<sequence>MKYILGIDAGSTKTKARITDENEKILGEGLGGSGNVLSLGPSKFKSAISDVINQAQRNSGQNIYKFDAFCFGGAGIDTPEAKLMAEKLLKEIAVADKLLVLNDTQIVLPACGSKSYGMVMIIGTGSNFYGKNKAGQEAYVGGLGELLADEGSAYWLGREALRAVIRANDRRGPQTSLTNLIFKNLFVNSISEMVNKIYSEDFEIKSGVAELAKIVDTAYAQKDNVASQIFEQAFADIILSLNTLTTKLHMQDEEFEIYGVGGVLKSQFPFEQKINEKLTAKKAKFIVCKQEPVEGAIKLAIAPLQ</sequence>
<feature type="domain" description="ATPase BadF/BadG/BcrA/BcrD type" evidence="1">
    <location>
        <begin position="5"/>
        <end position="297"/>
    </location>
</feature>
<gene>
    <name evidence="2" type="ORF">A3H51_00750</name>
</gene>
<dbReference type="Proteomes" id="UP000178509">
    <property type="component" value="Unassembled WGS sequence"/>
</dbReference>
<dbReference type="PANTHER" id="PTHR43190:SF3">
    <property type="entry name" value="N-ACETYL-D-GLUCOSAMINE KINASE"/>
    <property type="match status" value="1"/>
</dbReference>
<evidence type="ECO:0000313" key="3">
    <source>
        <dbReference type="Proteomes" id="UP000178509"/>
    </source>
</evidence>
<evidence type="ECO:0000313" key="2">
    <source>
        <dbReference type="EMBL" id="OGZ62528.1"/>
    </source>
</evidence>
<dbReference type="STRING" id="1802164.A3H51_00750"/>
<dbReference type="InterPro" id="IPR043129">
    <property type="entry name" value="ATPase_NBD"/>
</dbReference>
<dbReference type="CDD" id="cd24007">
    <property type="entry name" value="ASKHA_NBD_eukNAGK-like"/>
    <property type="match status" value="1"/>
</dbReference>
<comment type="caution">
    <text evidence="2">The sequence shown here is derived from an EMBL/GenBank/DDBJ whole genome shotgun (WGS) entry which is preliminary data.</text>
</comment>
<accession>A0A1G2HKU5</accession>
<dbReference type="Gene3D" id="3.30.420.40">
    <property type="match status" value="2"/>
</dbReference>
<dbReference type="InterPro" id="IPR002731">
    <property type="entry name" value="ATPase_BadF"/>
</dbReference>
<dbReference type="PANTHER" id="PTHR43190">
    <property type="entry name" value="N-ACETYL-D-GLUCOSAMINE KINASE"/>
    <property type="match status" value="1"/>
</dbReference>
<proteinExistence type="predicted"/>
<protein>
    <recommendedName>
        <fullName evidence="1">ATPase BadF/BadG/BcrA/BcrD type domain-containing protein</fullName>
    </recommendedName>
</protein>
<organism evidence="2 3">
    <name type="scientific">Candidatus Spechtbacteria bacterium RIFCSPLOWO2_02_FULL_38_8</name>
    <dbReference type="NCBI Taxonomy" id="1802164"/>
    <lineage>
        <taxon>Bacteria</taxon>
        <taxon>Candidatus Spechtiibacteriota</taxon>
    </lineage>
</organism>
<reference evidence="2 3" key="1">
    <citation type="journal article" date="2016" name="Nat. Commun.">
        <title>Thousands of microbial genomes shed light on interconnected biogeochemical processes in an aquifer system.</title>
        <authorList>
            <person name="Anantharaman K."/>
            <person name="Brown C.T."/>
            <person name="Hug L.A."/>
            <person name="Sharon I."/>
            <person name="Castelle C.J."/>
            <person name="Probst A.J."/>
            <person name="Thomas B.C."/>
            <person name="Singh A."/>
            <person name="Wilkins M.J."/>
            <person name="Karaoz U."/>
            <person name="Brodie E.L."/>
            <person name="Williams K.H."/>
            <person name="Hubbard S.S."/>
            <person name="Banfield J.F."/>
        </authorList>
    </citation>
    <scope>NUCLEOTIDE SEQUENCE [LARGE SCALE GENOMIC DNA]</scope>
</reference>
<dbReference type="Pfam" id="PF01869">
    <property type="entry name" value="BcrAD_BadFG"/>
    <property type="match status" value="1"/>
</dbReference>
<dbReference type="EMBL" id="MHOJ01000017">
    <property type="protein sequence ID" value="OGZ62528.1"/>
    <property type="molecule type" value="Genomic_DNA"/>
</dbReference>